<comment type="similarity">
    <text evidence="1">Belongs to the glycosyl hydrolase 28 family.</text>
</comment>
<dbReference type="RefSeq" id="WP_217138364.1">
    <property type="nucleotide sequence ID" value="NZ_JAFMOU010000067.1"/>
</dbReference>
<reference evidence="3 4" key="1">
    <citation type="submission" date="2021-03" db="EMBL/GenBank/DDBJ databases">
        <title>Five novel Rahnella species.</title>
        <authorList>
            <person name="Brady C."/>
            <person name="Asselin J."/>
            <person name="Beer S."/>
            <person name="Bruberg M.B."/>
            <person name="Crampton B."/>
            <person name="Venter S."/>
            <person name="Arnold D."/>
            <person name="Denman S."/>
        </authorList>
    </citation>
    <scope>NUCLEOTIDE SEQUENCE [LARGE SCALE GENOMIC DNA]</scope>
    <source>
        <strain evidence="3 4">L72c</strain>
    </source>
</reference>
<dbReference type="SMART" id="SM00710">
    <property type="entry name" value="PbH1"/>
    <property type="match status" value="3"/>
</dbReference>
<keyword evidence="2" id="KW-0732">Signal</keyword>
<accession>A0ABS6L0V1</accession>
<name>A0ABS6L0V1_9GAMM</name>
<keyword evidence="1 3" id="KW-0378">Hydrolase</keyword>
<dbReference type="PANTHER" id="PTHR31339:SF3">
    <property type="entry name" value="PECTIN LYASE-LIKE SUPERFAMILY PROTEIN"/>
    <property type="match status" value="1"/>
</dbReference>
<feature type="signal peptide" evidence="2">
    <location>
        <begin position="1"/>
        <end position="23"/>
    </location>
</feature>
<evidence type="ECO:0000256" key="2">
    <source>
        <dbReference type="SAM" id="SignalP"/>
    </source>
</evidence>
<organism evidence="3 4">
    <name type="scientific">Rahnella perminowiae</name>
    <dbReference type="NCBI Taxonomy" id="2816244"/>
    <lineage>
        <taxon>Bacteria</taxon>
        <taxon>Pseudomonadati</taxon>
        <taxon>Pseudomonadota</taxon>
        <taxon>Gammaproteobacteria</taxon>
        <taxon>Enterobacterales</taxon>
        <taxon>Yersiniaceae</taxon>
        <taxon>Rahnella</taxon>
    </lineage>
</organism>
<proteinExistence type="inferred from homology"/>
<sequence>MKINLFSLSLSISFYLFNFPLHAAAIRCLPQNWGAHPNSNYTATKAIQQAIDSCSAAGGGIVMLSSGDWISGPLLLKNGVNLHLSAGSQLLANYDGSAFSPAFISYPAHFGEAFILAKKVNHVSITGPGIIDGQGQIKWWPLATKAREHLKQGDTRWFEKLYPGIPPANGMPRPWLIEFDHVKHGDVSNVAIKNSPMWNLVIRNSKNIRVSDSTINNPANSPNTDGVDIVSSQNVVLKKLDISTGDDDISIKSGLTKLSVNGQTSGVNISDIHVEHGHGISIGSETANHITHINMNNLFFTGTQNGVRIKSGRDRGSSITLIEVSHVEMKDVDTPLVITDSYGGNGGYSENSLDQLIKAPVTEMTPWIKNIKIEHVHAIGAKYAGIISGLPEAPLLNILLSSVVIESDHGLQSRYVFGTQKYVRLESTKDAAQRFGPDCHWEGAIPSA</sequence>
<evidence type="ECO:0000313" key="4">
    <source>
        <dbReference type="Proteomes" id="UP000699865"/>
    </source>
</evidence>
<dbReference type="PANTHER" id="PTHR31339">
    <property type="entry name" value="PECTIN LYASE-RELATED"/>
    <property type="match status" value="1"/>
</dbReference>
<dbReference type="InterPro" id="IPR000743">
    <property type="entry name" value="Glyco_hydro_28"/>
</dbReference>
<dbReference type="EMBL" id="JAFMOU010000067">
    <property type="protein sequence ID" value="MBU9835476.1"/>
    <property type="molecule type" value="Genomic_DNA"/>
</dbReference>
<dbReference type="GO" id="GO:0016787">
    <property type="term" value="F:hydrolase activity"/>
    <property type="evidence" value="ECO:0007669"/>
    <property type="project" value="UniProtKB-KW"/>
</dbReference>
<gene>
    <name evidence="3" type="ORF">J1786_11735</name>
</gene>
<protein>
    <submittedName>
        <fullName evidence="3">Glycoside hydrolase</fullName>
    </submittedName>
</protein>
<evidence type="ECO:0000313" key="3">
    <source>
        <dbReference type="EMBL" id="MBU9835476.1"/>
    </source>
</evidence>
<feature type="chain" id="PRO_5047133725" evidence="2">
    <location>
        <begin position="24"/>
        <end position="448"/>
    </location>
</feature>
<dbReference type="Pfam" id="PF00295">
    <property type="entry name" value="Glyco_hydro_28"/>
    <property type="match status" value="1"/>
</dbReference>
<dbReference type="Proteomes" id="UP000699865">
    <property type="component" value="Unassembled WGS sequence"/>
</dbReference>
<keyword evidence="4" id="KW-1185">Reference proteome</keyword>
<dbReference type="InterPro" id="IPR006626">
    <property type="entry name" value="PbH1"/>
</dbReference>
<evidence type="ECO:0000256" key="1">
    <source>
        <dbReference type="RuleBase" id="RU361169"/>
    </source>
</evidence>
<dbReference type="InterPro" id="IPR051801">
    <property type="entry name" value="GH28_Enzymes"/>
</dbReference>
<comment type="caution">
    <text evidence="3">The sequence shown here is derived from an EMBL/GenBank/DDBJ whole genome shotgun (WGS) entry which is preliminary data.</text>
</comment>
<keyword evidence="1" id="KW-0326">Glycosidase</keyword>
<dbReference type="PROSITE" id="PS00502">
    <property type="entry name" value="POLYGALACTURONASE"/>
    <property type="match status" value="1"/>
</dbReference>